<dbReference type="PIRSF" id="PIRSF001549">
    <property type="entry name" value="His-tRNA_synth"/>
    <property type="match status" value="1"/>
</dbReference>
<dbReference type="Gene3D" id="3.30.930.10">
    <property type="entry name" value="Bira Bifunctional Protein, Domain 2"/>
    <property type="match status" value="1"/>
</dbReference>
<keyword evidence="3 9" id="KW-0436">Ligase</keyword>
<keyword evidence="7 9" id="KW-0030">Aminoacyl-tRNA synthetase</keyword>
<evidence type="ECO:0000256" key="4">
    <source>
        <dbReference type="ARBA" id="ARBA00022741"/>
    </source>
</evidence>
<comment type="subcellular location">
    <subcellularLocation>
        <location evidence="1 9">Cytoplasm</location>
    </subcellularLocation>
</comment>
<dbReference type="GO" id="GO:0004821">
    <property type="term" value="F:histidine-tRNA ligase activity"/>
    <property type="evidence" value="ECO:0007669"/>
    <property type="project" value="UniProtKB-UniRule"/>
</dbReference>
<evidence type="ECO:0000256" key="5">
    <source>
        <dbReference type="ARBA" id="ARBA00022840"/>
    </source>
</evidence>
<dbReference type="EC" id="6.1.1.21" evidence="9"/>
<evidence type="ECO:0000313" key="13">
    <source>
        <dbReference type="Proteomes" id="UP000589132"/>
    </source>
</evidence>
<dbReference type="Proteomes" id="UP000589132">
    <property type="component" value="Unassembled WGS sequence"/>
</dbReference>
<dbReference type="InterPro" id="IPR015807">
    <property type="entry name" value="His-tRNA-ligase"/>
</dbReference>
<dbReference type="Pfam" id="PF13393">
    <property type="entry name" value="tRNA-synt_His"/>
    <property type="match status" value="1"/>
</dbReference>
<feature type="binding site" evidence="10">
    <location>
        <position position="125"/>
    </location>
    <ligand>
        <name>L-histidine</name>
        <dbReference type="ChEBI" id="CHEBI:57595"/>
    </ligand>
</feature>
<dbReference type="GO" id="GO:0005524">
    <property type="term" value="F:ATP binding"/>
    <property type="evidence" value="ECO:0007669"/>
    <property type="project" value="UniProtKB-UniRule"/>
</dbReference>
<dbReference type="AlphaFoldDB" id="A0A7J4CZ51"/>
<dbReference type="InterPro" id="IPR045864">
    <property type="entry name" value="aa-tRNA-synth_II/BPL/LPL"/>
</dbReference>
<dbReference type="SUPFAM" id="SSF55681">
    <property type="entry name" value="Class II aaRS and biotin synthetases"/>
    <property type="match status" value="1"/>
</dbReference>
<dbReference type="PANTHER" id="PTHR43707:SF1">
    <property type="entry name" value="HISTIDINE--TRNA LIGASE, MITOCHONDRIAL-RELATED"/>
    <property type="match status" value="1"/>
</dbReference>
<reference evidence="13" key="1">
    <citation type="journal article" date="2019" name="bioRxiv">
        <title>Genome diversification in globally distributed novel marine Proteobacteria is linked to environmental adaptation.</title>
        <authorList>
            <person name="Zhou Z."/>
            <person name="Tran P.Q."/>
            <person name="Kieft K."/>
            <person name="Anantharaman K."/>
        </authorList>
    </citation>
    <scope>NUCLEOTIDE SEQUENCE [LARGE SCALE GENOMIC DNA]</scope>
</reference>
<evidence type="ECO:0000259" key="11">
    <source>
        <dbReference type="PROSITE" id="PS50862"/>
    </source>
</evidence>
<dbReference type="EMBL" id="DTTC01000095">
    <property type="protein sequence ID" value="HIA97894.1"/>
    <property type="molecule type" value="Genomic_DNA"/>
</dbReference>
<evidence type="ECO:0000256" key="8">
    <source>
        <dbReference type="ARBA" id="ARBA00047639"/>
    </source>
</evidence>
<dbReference type="CDD" id="cd00773">
    <property type="entry name" value="HisRS-like_core"/>
    <property type="match status" value="1"/>
</dbReference>
<evidence type="ECO:0000256" key="6">
    <source>
        <dbReference type="ARBA" id="ARBA00022917"/>
    </source>
</evidence>
<dbReference type="InterPro" id="IPR041715">
    <property type="entry name" value="HisRS-like_core"/>
</dbReference>
<evidence type="ECO:0000256" key="3">
    <source>
        <dbReference type="ARBA" id="ARBA00022598"/>
    </source>
</evidence>
<dbReference type="FunFam" id="3.30.930.10:FF:000054">
    <property type="entry name" value="Histidine--tRNA ligase chloroplastic/mitochondrial"/>
    <property type="match status" value="1"/>
</dbReference>
<dbReference type="Pfam" id="PF03129">
    <property type="entry name" value="HGTP_anticodon"/>
    <property type="match status" value="1"/>
</dbReference>
<feature type="binding site" evidence="10">
    <location>
        <begin position="269"/>
        <end position="270"/>
    </location>
    <ligand>
        <name>L-histidine</name>
        <dbReference type="ChEBI" id="CHEBI:57595"/>
    </ligand>
</feature>
<feature type="binding site" evidence="10">
    <location>
        <position position="265"/>
    </location>
    <ligand>
        <name>L-histidine</name>
        <dbReference type="ChEBI" id="CHEBI:57595"/>
    </ligand>
</feature>
<dbReference type="InterPro" id="IPR036621">
    <property type="entry name" value="Anticodon-bd_dom_sf"/>
</dbReference>
<comment type="caution">
    <text evidence="12">The sequence shown here is derived from an EMBL/GenBank/DDBJ whole genome shotgun (WGS) entry which is preliminary data.</text>
</comment>
<keyword evidence="9" id="KW-0963">Cytoplasm</keyword>
<feature type="binding site" evidence="10">
    <location>
        <position position="107"/>
    </location>
    <ligand>
        <name>L-histidine</name>
        <dbReference type="ChEBI" id="CHEBI:57595"/>
    </ligand>
</feature>
<dbReference type="InterPro" id="IPR004516">
    <property type="entry name" value="HisRS/HisZ"/>
</dbReference>
<dbReference type="GO" id="GO:0005737">
    <property type="term" value="C:cytoplasm"/>
    <property type="evidence" value="ECO:0007669"/>
    <property type="project" value="UniProtKB-SubCell"/>
</dbReference>
<evidence type="ECO:0000256" key="1">
    <source>
        <dbReference type="ARBA" id="ARBA00004496"/>
    </source>
</evidence>
<evidence type="ECO:0000256" key="10">
    <source>
        <dbReference type="PIRSR" id="PIRSR001549-1"/>
    </source>
</evidence>
<comment type="similarity">
    <text evidence="2 9">Belongs to the class-II aminoacyl-tRNA synthetase family.</text>
</comment>
<dbReference type="HAMAP" id="MF_00127">
    <property type="entry name" value="His_tRNA_synth"/>
    <property type="match status" value="1"/>
</dbReference>
<proteinExistence type="inferred from homology"/>
<sequence length="418" mass="46916">MSQGVRGTRDFYPEDMRLRNWLFDHFTNASLLHGFEEYDAPVLEYEELYTRKQGEEITQQLYNFQDKGNRKVALRPEMTPSLARMVMARAGGLPMPIKWFSIPQCWRYERTQRGRGREHYQWNVDIWGTTEISADAELISVLVTFFEGIGLTAKDIVIRVSSRKVLEEVLGSLGMRGDVFAQTCVIVDKMGKLSSDVIEEQLSGLGHDSEVITTIQSVLGIKDMNGLQEALKDESMAVSELNFLFDAIDSYGISEWVEFDASIVRGLAYYTGAVFEAHDKAGKFRAICGGGRYDKLLSTLGGKDLPATGFGFGDMVIMELLAEKGLIPELVSDIDDTVIPLNSDLRNAAVMVAASLRNSGRTVDLVLEDKKMKWVFKHAERVGAKRLVLLAPDEWSRKMVKIKDLDTGEESEISLNDI</sequence>
<evidence type="ECO:0000313" key="12">
    <source>
        <dbReference type="EMBL" id="HIA97894.1"/>
    </source>
</evidence>
<dbReference type="NCBIfam" id="TIGR00442">
    <property type="entry name" value="hisS"/>
    <property type="match status" value="1"/>
</dbReference>
<feature type="binding site" evidence="10">
    <location>
        <begin position="77"/>
        <end position="79"/>
    </location>
    <ligand>
        <name>L-histidine</name>
        <dbReference type="ChEBI" id="CHEBI:57595"/>
    </ligand>
</feature>
<keyword evidence="4 9" id="KW-0547">Nucleotide-binding</keyword>
<gene>
    <name evidence="9" type="primary">hisS</name>
    <name evidence="12" type="ORF">EYO15_01775</name>
</gene>
<dbReference type="PANTHER" id="PTHR43707">
    <property type="entry name" value="HISTIDYL-TRNA SYNTHETASE"/>
    <property type="match status" value="1"/>
</dbReference>
<comment type="catalytic activity">
    <reaction evidence="8 9">
        <text>tRNA(His) + L-histidine + ATP = L-histidyl-tRNA(His) + AMP + diphosphate + H(+)</text>
        <dbReference type="Rhea" id="RHEA:17313"/>
        <dbReference type="Rhea" id="RHEA-COMP:9665"/>
        <dbReference type="Rhea" id="RHEA-COMP:9689"/>
        <dbReference type="ChEBI" id="CHEBI:15378"/>
        <dbReference type="ChEBI" id="CHEBI:30616"/>
        <dbReference type="ChEBI" id="CHEBI:33019"/>
        <dbReference type="ChEBI" id="CHEBI:57595"/>
        <dbReference type="ChEBI" id="CHEBI:78442"/>
        <dbReference type="ChEBI" id="CHEBI:78527"/>
        <dbReference type="ChEBI" id="CHEBI:456215"/>
        <dbReference type="EC" id="6.1.1.21"/>
    </reaction>
</comment>
<organism evidence="12 13">
    <name type="scientific">Marine Group III euryarchaeote</name>
    <dbReference type="NCBI Taxonomy" id="2173149"/>
    <lineage>
        <taxon>Archaea</taxon>
        <taxon>Methanobacteriati</taxon>
        <taxon>Thermoplasmatota</taxon>
        <taxon>Thermoplasmata</taxon>
        <taxon>Candidatus Thermoprofundales</taxon>
    </lineage>
</organism>
<protein>
    <recommendedName>
        <fullName evidence="9">Histidine--tRNA ligase</fullName>
        <ecNumber evidence="9">6.1.1.21</ecNumber>
    </recommendedName>
    <alternativeName>
        <fullName evidence="9">Histidyl-tRNA synthetase</fullName>
        <shortName evidence="9">HisRS</shortName>
    </alternativeName>
</protein>
<dbReference type="SUPFAM" id="SSF52954">
    <property type="entry name" value="Class II aaRS ABD-related"/>
    <property type="match status" value="1"/>
</dbReference>
<evidence type="ECO:0000256" key="9">
    <source>
        <dbReference type="HAMAP-Rule" id="MF_00127"/>
    </source>
</evidence>
<dbReference type="InterPro" id="IPR004154">
    <property type="entry name" value="Anticodon-bd"/>
</dbReference>
<keyword evidence="5 9" id="KW-0067">ATP-binding</keyword>
<evidence type="ECO:0000256" key="7">
    <source>
        <dbReference type="ARBA" id="ARBA00023146"/>
    </source>
</evidence>
<dbReference type="FunFam" id="3.40.50.800:FF:000017">
    <property type="entry name" value="Histidine--tRNA ligase chloroplastic/mitochondrial"/>
    <property type="match status" value="1"/>
</dbReference>
<dbReference type="PROSITE" id="PS50862">
    <property type="entry name" value="AA_TRNA_LIGASE_II"/>
    <property type="match status" value="1"/>
</dbReference>
<dbReference type="GO" id="GO:0006427">
    <property type="term" value="P:histidyl-tRNA aminoacylation"/>
    <property type="evidence" value="ECO:0007669"/>
    <property type="project" value="UniProtKB-UniRule"/>
</dbReference>
<name>A0A7J4CZ51_9ARCH</name>
<accession>A0A7J4CZ51</accession>
<keyword evidence="6 9" id="KW-0648">Protein biosynthesis</keyword>
<feature type="domain" description="Aminoacyl-transfer RNA synthetases class-II family profile" evidence="11">
    <location>
        <begin position="1"/>
        <end position="328"/>
    </location>
</feature>
<evidence type="ECO:0000256" key="2">
    <source>
        <dbReference type="ARBA" id="ARBA00008226"/>
    </source>
</evidence>
<dbReference type="InterPro" id="IPR006195">
    <property type="entry name" value="aa-tRNA-synth_II"/>
</dbReference>
<feature type="binding site" evidence="10">
    <location>
        <position position="121"/>
    </location>
    <ligand>
        <name>L-histidine</name>
        <dbReference type="ChEBI" id="CHEBI:57595"/>
    </ligand>
</feature>
<dbReference type="Gene3D" id="3.40.50.800">
    <property type="entry name" value="Anticodon-binding domain"/>
    <property type="match status" value="1"/>
</dbReference>